<dbReference type="Pfam" id="PF13561">
    <property type="entry name" value="adh_short_C2"/>
    <property type="match status" value="1"/>
</dbReference>
<dbReference type="Gene3D" id="3.40.50.720">
    <property type="entry name" value="NAD(P)-binding Rossmann-like Domain"/>
    <property type="match status" value="1"/>
</dbReference>
<feature type="binding site" evidence="11">
    <location>
        <position position="113"/>
    </location>
    <ligand>
        <name>NAD(+)</name>
        <dbReference type="ChEBI" id="CHEBI:57540"/>
    </ligand>
</feature>
<evidence type="ECO:0000256" key="10">
    <source>
        <dbReference type="PIRSR" id="PIRSR000094-2"/>
    </source>
</evidence>
<evidence type="ECO:0000256" key="11">
    <source>
        <dbReference type="PIRSR" id="PIRSR000094-3"/>
    </source>
</evidence>
<dbReference type="STRING" id="1453999.AW06_001132"/>
<keyword evidence="7 8" id="KW-0275">Fatty acid biosynthesis</keyword>
<evidence type="ECO:0000313" key="13">
    <source>
        <dbReference type="Proteomes" id="UP000021315"/>
    </source>
</evidence>
<evidence type="ECO:0000256" key="2">
    <source>
        <dbReference type="ARBA" id="ARBA00009233"/>
    </source>
</evidence>
<dbReference type="GO" id="GO:0004318">
    <property type="term" value="F:enoyl-[acyl-carrier-protein] reductase (NADH) activity"/>
    <property type="evidence" value="ECO:0007669"/>
    <property type="project" value="UniProtKB-EC"/>
</dbReference>
<feature type="binding site" evidence="10">
    <location>
        <position position="116"/>
    </location>
    <ligand>
        <name>substrate</name>
    </ligand>
</feature>
<organism evidence="12 13">
    <name type="scientific">Candidatus Accumulibacter cognatus</name>
    <dbReference type="NCBI Taxonomy" id="2954383"/>
    <lineage>
        <taxon>Bacteria</taxon>
        <taxon>Pseudomonadati</taxon>
        <taxon>Pseudomonadota</taxon>
        <taxon>Betaproteobacteria</taxon>
        <taxon>Candidatus Accumulibacter</taxon>
    </lineage>
</organism>
<feature type="binding site" evidence="11">
    <location>
        <position position="184"/>
    </location>
    <ligand>
        <name>NAD(+)</name>
        <dbReference type="ChEBI" id="CHEBI:57540"/>
    </ligand>
</feature>
<keyword evidence="4" id="KW-0276">Fatty acid metabolism</keyword>
<dbReference type="InterPro" id="IPR036291">
    <property type="entry name" value="NAD(P)-bd_dom_sf"/>
</dbReference>
<dbReference type="InterPro" id="IPR014358">
    <property type="entry name" value="Enoyl-ACP_Rdtase_NADH"/>
</dbReference>
<feature type="binding site" evidence="11">
    <location>
        <begin position="38"/>
        <end position="39"/>
    </location>
    <ligand>
        <name>NAD(+)</name>
        <dbReference type="ChEBI" id="CHEBI:57540"/>
    </ligand>
</feature>
<evidence type="ECO:0000256" key="4">
    <source>
        <dbReference type="ARBA" id="ARBA00022832"/>
    </source>
</evidence>
<dbReference type="PANTHER" id="PTHR43159">
    <property type="entry name" value="ENOYL-[ACYL-CARRIER-PROTEIN] REDUCTASE"/>
    <property type="match status" value="1"/>
</dbReference>
<dbReference type="EC" id="1.3.1.9" evidence="8"/>
<evidence type="ECO:0000256" key="8">
    <source>
        <dbReference type="PIRNR" id="PIRNR000094"/>
    </source>
</evidence>
<keyword evidence="6" id="KW-0443">Lipid metabolism</keyword>
<evidence type="ECO:0000256" key="5">
    <source>
        <dbReference type="ARBA" id="ARBA00023002"/>
    </source>
</evidence>
<evidence type="ECO:0000256" key="7">
    <source>
        <dbReference type="ARBA" id="ARBA00023160"/>
    </source>
</evidence>
<evidence type="ECO:0000256" key="6">
    <source>
        <dbReference type="ARBA" id="ARBA00023098"/>
    </source>
</evidence>
<dbReference type="UniPathway" id="UPA00094"/>
<reference evidence="12" key="1">
    <citation type="submission" date="2014-02" db="EMBL/GenBank/DDBJ databases">
        <title>Expanding our view of genomic diversity in Candidatus Accumulibacter clades.</title>
        <authorList>
            <person name="Skennerton C.T."/>
            <person name="Barr J.J."/>
            <person name="Slater F.R."/>
            <person name="Bond P.L."/>
            <person name="Tyson G.W."/>
        </authorList>
    </citation>
    <scope>NUCLEOTIDE SEQUENCE [LARGE SCALE GENOMIC DNA]</scope>
</reference>
<evidence type="ECO:0000313" key="12">
    <source>
        <dbReference type="EMBL" id="KFB77757.1"/>
    </source>
</evidence>
<dbReference type="Proteomes" id="UP000021315">
    <property type="component" value="Unassembled WGS sequence"/>
</dbReference>
<proteinExistence type="inferred from homology"/>
<name>A0A080M8Y6_9PROT</name>
<dbReference type="PANTHER" id="PTHR43159:SF2">
    <property type="entry name" value="ENOYL-[ACYL-CARRIER-PROTEIN] REDUCTASE [NADH], CHLOROPLASTIC"/>
    <property type="match status" value="1"/>
</dbReference>
<dbReference type="GO" id="GO:0006633">
    <property type="term" value="P:fatty acid biosynthetic process"/>
    <property type="evidence" value="ECO:0007669"/>
    <property type="project" value="UniProtKB-UniPathway"/>
</dbReference>
<dbReference type="PRINTS" id="PR00081">
    <property type="entry name" value="GDHRDH"/>
</dbReference>
<comment type="catalytic activity">
    <reaction evidence="8">
        <text>a 2,3-saturated acyl-[ACP] + NAD(+) = a (2E)-enoyl-[ACP] + NADH + H(+)</text>
        <dbReference type="Rhea" id="RHEA:10240"/>
        <dbReference type="Rhea" id="RHEA-COMP:9925"/>
        <dbReference type="Rhea" id="RHEA-COMP:9926"/>
        <dbReference type="ChEBI" id="CHEBI:15378"/>
        <dbReference type="ChEBI" id="CHEBI:57540"/>
        <dbReference type="ChEBI" id="CHEBI:57945"/>
        <dbReference type="ChEBI" id="CHEBI:78784"/>
        <dbReference type="ChEBI" id="CHEBI:78785"/>
        <dbReference type="EC" id="1.3.1.9"/>
    </reaction>
</comment>
<evidence type="ECO:0000256" key="9">
    <source>
        <dbReference type="PIRSR" id="PIRSR000094-1"/>
    </source>
</evidence>
<dbReference type="EMBL" id="JDST02000018">
    <property type="protein sequence ID" value="KFB77757.1"/>
    <property type="molecule type" value="Genomic_DNA"/>
</dbReference>
<feature type="binding site" evidence="11">
    <location>
        <position position="32"/>
    </location>
    <ligand>
        <name>NAD(+)</name>
        <dbReference type="ChEBI" id="CHEBI:57540"/>
    </ligand>
</feature>
<feature type="active site" description="Proton acceptor" evidence="9">
    <location>
        <position position="167"/>
    </location>
</feature>
<keyword evidence="3 8" id="KW-0444">Lipid biosynthesis</keyword>
<comment type="caution">
    <text evidence="12">The sequence shown here is derived from an EMBL/GenBank/DDBJ whole genome shotgun (WGS) entry which is preliminary data.</text>
</comment>
<protein>
    <recommendedName>
        <fullName evidence="8">Enoyl-[acyl-carrier-protein] reductase [NADH]</fullName>
        <ecNumber evidence="8">1.3.1.9</ecNumber>
    </recommendedName>
</protein>
<feature type="binding site" evidence="11">
    <location>
        <begin position="85"/>
        <end position="86"/>
    </location>
    <ligand>
        <name>NAD(+)</name>
        <dbReference type="ChEBI" id="CHEBI:57540"/>
    </ligand>
</feature>
<accession>A0A080M8Y6</accession>
<dbReference type="CDD" id="cd05372">
    <property type="entry name" value="ENR_SDR"/>
    <property type="match status" value="1"/>
</dbReference>
<keyword evidence="13" id="KW-1185">Reference proteome</keyword>
<gene>
    <name evidence="12" type="primary">fabI_2</name>
    <name evidence="12" type="ORF">AW06_001132</name>
</gene>
<keyword evidence="8 11" id="KW-0520">NAD</keyword>
<dbReference type="NCBIfam" id="NF005717">
    <property type="entry name" value="PRK07533.1"/>
    <property type="match status" value="1"/>
</dbReference>
<feature type="active site" description="Proton acceptor" evidence="9">
    <location>
        <position position="177"/>
    </location>
</feature>
<evidence type="ECO:0000256" key="1">
    <source>
        <dbReference type="ARBA" id="ARBA00005194"/>
    </source>
</evidence>
<dbReference type="InterPro" id="IPR002347">
    <property type="entry name" value="SDR_fam"/>
</dbReference>
<keyword evidence="5 8" id="KW-0560">Oxidoreductase</keyword>
<dbReference type="AlphaFoldDB" id="A0A080M8Y6"/>
<dbReference type="PIRSF" id="PIRSF000094">
    <property type="entry name" value="Enoyl-ACP_rdct"/>
    <property type="match status" value="1"/>
</dbReference>
<sequence length="276" mass="29488">MTEPYKGSDGPMLQPVGIPQRPLAGRKALVIGIANKDSIAHGCARAFRACGADLSITYLNDKTKRYTGELAQALGVDDALYLPCDVRQPGQLEAVFETIEQKWGKLHVVLHSIAFAPMEDLHGRVVDCSRDGFLMAMDISVHSLLRVAHLAEPLMEKEGGSIFTMSYFGGEKVVPHYGIMGPAKAALESAARYLAAELGPKGIRVNVISPGPVMTRAASGIDRFDELLAKTKEKAPTGKLVTPDQVGLATAALACDFASIVTGEVLYMDGGYNIMG</sequence>
<comment type="pathway">
    <text evidence="1">Lipid metabolism; fatty acid biosynthesis.</text>
</comment>
<evidence type="ECO:0000256" key="3">
    <source>
        <dbReference type="ARBA" id="ARBA00022516"/>
    </source>
</evidence>
<dbReference type="SUPFAM" id="SSF51735">
    <property type="entry name" value="NAD(P)-binding Rossmann-fold domains"/>
    <property type="match status" value="1"/>
</dbReference>
<feature type="binding site" evidence="11">
    <location>
        <begin position="213"/>
        <end position="217"/>
    </location>
    <ligand>
        <name>NAD(+)</name>
        <dbReference type="ChEBI" id="CHEBI:57540"/>
    </ligand>
</feature>
<comment type="similarity">
    <text evidence="2 8">Belongs to the short-chain dehydrogenases/reductases (SDR) family. FabI subfamily.</text>
</comment>